<accession>A0A2P8D0T9</accession>
<sequence length="189" mass="22122">MKTTGKYVFDNNAILEKCYDLLCIYFSNKELLRRIDTVNTESPLALLRERFFEAKISRLLIEIAASLRVMDDQMKKLANNDETRISYKSKLESIDKYEFGLFAQENLTLRKTCNKIIHSESFEFHLSTGEEAHELDYDYRLGLSEKNIEWKYPGGYIRLSGSLGRKDWHVLLDVEIFVTAVSDLFLLRD</sequence>
<evidence type="ECO:0000313" key="1">
    <source>
        <dbReference type="EMBL" id="PSK90835.1"/>
    </source>
</evidence>
<dbReference type="OrthoDB" id="3078277at2"/>
<reference evidence="1 2" key="1">
    <citation type="submission" date="2018-03" db="EMBL/GenBank/DDBJ databases">
        <title>Genomic Encyclopedia of Type Strains, Phase III (KMG-III): the genomes of soil and plant-associated and newly described type strains.</title>
        <authorList>
            <person name="Whitman W."/>
        </authorList>
    </citation>
    <scope>NUCLEOTIDE SEQUENCE [LARGE SCALE GENOMIC DNA]</scope>
    <source>
        <strain evidence="1 2">CGMCC 1.12700</strain>
    </source>
</reference>
<protein>
    <submittedName>
        <fullName evidence="1">Uncharacterized protein</fullName>
    </submittedName>
</protein>
<dbReference type="RefSeq" id="WP_106524100.1">
    <property type="nucleotide sequence ID" value="NZ_PYGD01000007.1"/>
</dbReference>
<evidence type="ECO:0000313" key="2">
    <source>
        <dbReference type="Proteomes" id="UP000240572"/>
    </source>
</evidence>
<comment type="caution">
    <text evidence="1">The sequence shown here is derived from an EMBL/GenBank/DDBJ whole genome shotgun (WGS) entry which is preliminary data.</text>
</comment>
<dbReference type="Proteomes" id="UP000240572">
    <property type="component" value="Unassembled WGS sequence"/>
</dbReference>
<organism evidence="1 2">
    <name type="scientific">Taibaiella chishuiensis</name>
    <dbReference type="NCBI Taxonomy" id="1434707"/>
    <lineage>
        <taxon>Bacteria</taxon>
        <taxon>Pseudomonadati</taxon>
        <taxon>Bacteroidota</taxon>
        <taxon>Chitinophagia</taxon>
        <taxon>Chitinophagales</taxon>
        <taxon>Chitinophagaceae</taxon>
        <taxon>Taibaiella</taxon>
    </lineage>
</organism>
<dbReference type="AlphaFoldDB" id="A0A2P8D0T9"/>
<proteinExistence type="predicted"/>
<gene>
    <name evidence="1" type="ORF">B0I18_107247</name>
</gene>
<dbReference type="EMBL" id="PYGD01000007">
    <property type="protein sequence ID" value="PSK90835.1"/>
    <property type="molecule type" value="Genomic_DNA"/>
</dbReference>
<name>A0A2P8D0T9_9BACT</name>
<keyword evidence="2" id="KW-1185">Reference proteome</keyword>